<comment type="catalytic activity">
    <reaction evidence="1">
        <text>Release of any N-terminal amino acid, including proline, that is linked to proline, even from a dipeptide or tripeptide.</text>
        <dbReference type="EC" id="3.4.11.9"/>
    </reaction>
</comment>
<sequence length="430" mass="49735">MKYDRIDNSLFIKNRKNFASQMKPKSLAIFNSNDIYPISADSTMPFEQHRDIFFLSGVDQEESVLVLFPDCPNEKHREILFLKETNAHIAVWEGEKLTKEAAFATSGIKTVYWLQDMEKILFEIMTQSDTVYINTNEHYRATVETETREARFTKWLLAKYPAHSVAKSNPILQRLRSVKDPIELDLLQQACTITEKGFRRILGFVKPGVWEYELEAEFMHEFLRNRSKGFAYTPIIASGNNANVLHYVENNQQCKDGDLILLDVGAEYANYSSDMTRTIPVSGKYSKRQLEVYNAVKRVKDEATELLVPGAYWKEYHEEVGKLMTRELLNLKLIDKADVKNENPDWPAYKKYFMHGTSHHMGLDTHDYGLLWEPIEANMVFTVEPGIYIPEEGFGVRLEDDVVVQEKGSPFNLMRNIPIDAEEIEDIMNS</sequence>
<dbReference type="InterPro" id="IPR000994">
    <property type="entry name" value="Pept_M24"/>
</dbReference>
<protein>
    <recommendedName>
        <fullName evidence="4">Xaa-Pro aminopeptidase</fullName>
        <ecNumber evidence="4">3.4.11.9</ecNumber>
    </recommendedName>
</protein>
<dbReference type="SUPFAM" id="SSF55920">
    <property type="entry name" value="Creatinase/aminopeptidase"/>
    <property type="match status" value="1"/>
</dbReference>
<dbReference type="GO" id="GO:0006508">
    <property type="term" value="P:proteolysis"/>
    <property type="evidence" value="ECO:0007669"/>
    <property type="project" value="TreeGrafter"/>
</dbReference>
<evidence type="ECO:0000313" key="9">
    <source>
        <dbReference type="EMBL" id="SDE43974.1"/>
    </source>
</evidence>
<feature type="domain" description="Aminopeptidase P N-terminal" evidence="8">
    <location>
        <begin position="6"/>
        <end position="142"/>
    </location>
</feature>
<dbReference type="InterPro" id="IPR052433">
    <property type="entry name" value="X-Pro_dipept-like"/>
</dbReference>
<dbReference type="EC" id="3.4.11.9" evidence="4"/>
<dbReference type="EMBL" id="FNBA01000001">
    <property type="protein sequence ID" value="SDE43974.1"/>
    <property type="molecule type" value="Genomic_DNA"/>
</dbReference>
<dbReference type="OrthoDB" id="9806388at2"/>
<dbReference type="STRING" id="227084.SAMN05421855_101628"/>
<dbReference type="Gene3D" id="3.40.350.10">
    <property type="entry name" value="Creatinase/prolidase N-terminal domain"/>
    <property type="match status" value="1"/>
</dbReference>
<evidence type="ECO:0000256" key="7">
    <source>
        <dbReference type="ARBA" id="ARBA00023211"/>
    </source>
</evidence>
<dbReference type="PANTHER" id="PTHR43226">
    <property type="entry name" value="XAA-PRO AMINOPEPTIDASE 3"/>
    <property type="match status" value="1"/>
</dbReference>
<dbReference type="SMART" id="SM01011">
    <property type="entry name" value="AMP_N"/>
    <property type="match status" value="1"/>
</dbReference>
<evidence type="ECO:0000256" key="1">
    <source>
        <dbReference type="ARBA" id="ARBA00001424"/>
    </source>
</evidence>
<dbReference type="Pfam" id="PF05195">
    <property type="entry name" value="AMP_N"/>
    <property type="match status" value="1"/>
</dbReference>
<evidence type="ECO:0000256" key="5">
    <source>
        <dbReference type="ARBA" id="ARBA00022723"/>
    </source>
</evidence>
<keyword evidence="6" id="KW-0378">Hydrolase</keyword>
<keyword evidence="9" id="KW-0645">Protease</keyword>
<keyword evidence="9" id="KW-0031">Aminopeptidase</keyword>
<comment type="similarity">
    <text evidence="3">Belongs to the peptidase M24B family.</text>
</comment>
<dbReference type="AlphaFoldDB" id="A0A1G7CWY6"/>
<keyword evidence="7" id="KW-0464">Manganese</keyword>
<gene>
    <name evidence="9" type="ORF">SAMN05421855_101628</name>
</gene>
<keyword evidence="10" id="KW-1185">Reference proteome</keyword>
<evidence type="ECO:0000256" key="2">
    <source>
        <dbReference type="ARBA" id="ARBA00001936"/>
    </source>
</evidence>
<comment type="cofactor">
    <cofactor evidence="2">
        <name>Mn(2+)</name>
        <dbReference type="ChEBI" id="CHEBI:29035"/>
    </cofactor>
</comment>
<evidence type="ECO:0000259" key="8">
    <source>
        <dbReference type="SMART" id="SM01011"/>
    </source>
</evidence>
<dbReference type="CDD" id="cd01087">
    <property type="entry name" value="Prolidase"/>
    <property type="match status" value="1"/>
</dbReference>
<dbReference type="GO" id="GO:0070006">
    <property type="term" value="F:metalloaminopeptidase activity"/>
    <property type="evidence" value="ECO:0007669"/>
    <property type="project" value="InterPro"/>
</dbReference>
<proteinExistence type="inferred from homology"/>
<keyword evidence="5" id="KW-0479">Metal-binding</keyword>
<dbReference type="Gene3D" id="3.90.230.10">
    <property type="entry name" value="Creatinase/methionine aminopeptidase superfamily"/>
    <property type="match status" value="1"/>
</dbReference>
<dbReference type="GO" id="GO:0030145">
    <property type="term" value="F:manganese ion binding"/>
    <property type="evidence" value="ECO:0007669"/>
    <property type="project" value="InterPro"/>
</dbReference>
<dbReference type="SUPFAM" id="SSF53092">
    <property type="entry name" value="Creatinase/prolidase N-terminal domain"/>
    <property type="match status" value="1"/>
</dbReference>
<evidence type="ECO:0000313" key="10">
    <source>
        <dbReference type="Proteomes" id="UP000199321"/>
    </source>
</evidence>
<reference evidence="9 10" key="1">
    <citation type="submission" date="2016-10" db="EMBL/GenBank/DDBJ databases">
        <authorList>
            <person name="de Groot N.N."/>
        </authorList>
    </citation>
    <scope>NUCLEOTIDE SEQUENCE [LARGE SCALE GENOMIC DNA]</scope>
    <source>
        <strain evidence="9 10">DSM 16195</strain>
    </source>
</reference>
<accession>A0A1G7CWY6</accession>
<evidence type="ECO:0000256" key="3">
    <source>
        <dbReference type="ARBA" id="ARBA00008766"/>
    </source>
</evidence>
<dbReference type="InterPro" id="IPR029149">
    <property type="entry name" value="Creatin/AminoP/Spt16_N"/>
</dbReference>
<dbReference type="Proteomes" id="UP000199321">
    <property type="component" value="Unassembled WGS sequence"/>
</dbReference>
<organism evidence="9 10">
    <name type="scientific">Ulvibacter litoralis</name>
    <dbReference type="NCBI Taxonomy" id="227084"/>
    <lineage>
        <taxon>Bacteria</taxon>
        <taxon>Pseudomonadati</taxon>
        <taxon>Bacteroidota</taxon>
        <taxon>Flavobacteriia</taxon>
        <taxon>Flavobacteriales</taxon>
        <taxon>Flavobacteriaceae</taxon>
        <taxon>Ulvibacter</taxon>
    </lineage>
</organism>
<evidence type="ECO:0000256" key="6">
    <source>
        <dbReference type="ARBA" id="ARBA00022801"/>
    </source>
</evidence>
<name>A0A1G7CWY6_9FLAO</name>
<dbReference type="RefSeq" id="WP_093140369.1">
    <property type="nucleotide sequence ID" value="NZ_BMWO01000001.1"/>
</dbReference>
<dbReference type="InterPro" id="IPR036005">
    <property type="entry name" value="Creatinase/aminopeptidase-like"/>
</dbReference>
<evidence type="ECO:0000256" key="4">
    <source>
        <dbReference type="ARBA" id="ARBA00012574"/>
    </source>
</evidence>
<dbReference type="PANTHER" id="PTHR43226:SF4">
    <property type="entry name" value="XAA-PRO AMINOPEPTIDASE 3"/>
    <property type="match status" value="1"/>
</dbReference>
<dbReference type="InterPro" id="IPR007865">
    <property type="entry name" value="Aminopep_P_N"/>
</dbReference>
<dbReference type="Pfam" id="PF00557">
    <property type="entry name" value="Peptidase_M24"/>
    <property type="match status" value="1"/>
</dbReference>